<accession>A0A2A2PQA2</accession>
<dbReference type="PANTHER" id="PTHR43233:SF1">
    <property type="entry name" value="FAMILY N-ACETYLTRANSFERASE, PUTATIVE (AFU_ORTHOLOGUE AFUA_6G03350)-RELATED"/>
    <property type="match status" value="1"/>
</dbReference>
<dbReference type="PANTHER" id="PTHR43233">
    <property type="entry name" value="FAMILY N-ACETYLTRANSFERASE, PUTATIVE (AFU_ORTHOLOGUE AFUA_6G03350)-RELATED"/>
    <property type="match status" value="1"/>
</dbReference>
<gene>
    <name evidence="2" type="ORF">CKQ80_19575</name>
</gene>
<dbReference type="PROSITE" id="PS51186">
    <property type="entry name" value="GNAT"/>
    <property type="match status" value="1"/>
</dbReference>
<dbReference type="SUPFAM" id="SSF55729">
    <property type="entry name" value="Acyl-CoA N-acyltransferases (Nat)"/>
    <property type="match status" value="1"/>
</dbReference>
<dbReference type="Gene3D" id="3.40.630.30">
    <property type="match status" value="1"/>
</dbReference>
<keyword evidence="3" id="KW-1185">Reference proteome</keyword>
<dbReference type="EMBL" id="NRST01000001">
    <property type="protein sequence ID" value="PAW57395.1"/>
    <property type="molecule type" value="Genomic_DNA"/>
</dbReference>
<evidence type="ECO:0000313" key="2">
    <source>
        <dbReference type="EMBL" id="PAW57395.1"/>
    </source>
</evidence>
<organism evidence="2 3">
    <name type="scientific">Pseudomonas moraviensis</name>
    <dbReference type="NCBI Taxonomy" id="321662"/>
    <lineage>
        <taxon>Bacteria</taxon>
        <taxon>Pseudomonadati</taxon>
        <taxon>Pseudomonadota</taxon>
        <taxon>Gammaproteobacteria</taxon>
        <taxon>Pseudomonadales</taxon>
        <taxon>Pseudomonadaceae</taxon>
        <taxon>Pseudomonas</taxon>
    </lineage>
</organism>
<dbReference type="InterPro" id="IPR053144">
    <property type="entry name" value="Acetyltransferase_Butenolide"/>
</dbReference>
<comment type="caution">
    <text evidence="2">The sequence shown here is derived from an EMBL/GenBank/DDBJ whole genome shotgun (WGS) entry which is preliminary data.</text>
</comment>
<reference evidence="2 3" key="1">
    <citation type="submission" date="2017-08" db="EMBL/GenBank/DDBJ databases">
        <title>Draft Genome Sequence of Pseudomonas moraviensis TYU6, isolated from Taxus cuspidata by using PacBio Single-Molecule Real-Time Technology.</title>
        <authorList>
            <person name="Baek K.-H."/>
            <person name="Mishra A.K."/>
        </authorList>
    </citation>
    <scope>NUCLEOTIDE SEQUENCE [LARGE SCALE GENOMIC DNA]</scope>
    <source>
        <strain evidence="2 3">TYU6</strain>
    </source>
</reference>
<dbReference type="RefSeq" id="WP_047296369.1">
    <property type="nucleotide sequence ID" value="NZ_NRSS01000003.1"/>
</dbReference>
<dbReference type="InterPro" id="IPR000182">
    <property type="entry name" value="GNAT_dom"/>
</dbReference>
<protein>
    <submittedName>
        <fullName evidence="2">N-acetyltransferase</fullName>
    </submittedName>
</protein>
<proteinExistence type="predicted"/>
<dbReference type="AlphaFoldDB" id="A0A2A2PQA2"/>
<evidence type="ECO:0000313" key="3">
    <source>
        <dbReference type="Proteomes" id="UP000217830"/>
    </source>
</evidence>
<keyword evidence="2" id="KW-0808">Transferase</keyword>
<evidence type="ECO:0000259" key="1">
    <source>
        <dbReference type="PROSITE" id="PS51186"/>
    </source>
</evidence>
<dbReference type="Proteomes" id="UP000217830">
    <property type="component" value="Unassembled WGS sequence"/>
</dbReference>
<dbReference type="GO" id="GO:0016747">
    <property type="term" value="F:acyltransferase activity, transferring groups other than amino-acyl groups"/>
    <property type="evidence" value="ECO:0007669"/>
    <property type="project" value="InterPro"/>
</dbReference>
<feature type="domain" description="N-acetyltransferase" evidence="1">
    <location>
        <begin position="5"/>
        <end position="137"/>
    </location>
</feature>
<name>A0A2A2PQA2_9PSED</name>
<dbReference type="InterPro" id="IPR016181">
    <property type="entry name" value="Acyl_CoA_acyltransferase"/>
</dbReference>
<dbReference type="Pfam" id="PF13508">
    <property type="entry name" value="Acetyltransf_7"/>
    <property type="match status" value="1"/>
</dbReference>
<dbReference type="CDD" id="cd04301">
    <property type="entry name" value="NAT_SF"/>
    <property type="match status" value="1"/>
</dbReference>
<sequence>MKNDLTVRDLLPDEVEPVRLFLGQNGWSHRTGSSDYFAQLIENSQRTAVALSGEKIIGFARGITDGLSNGYLSMVVVDDQYRRAGVGRALVEHVMGDNPEITWVLRAGREGAEAFFASLGFETSVIAMERPRLKQHI</sequence>